<sequence>MRAATHDRYGGSDVVTIAEIDEPVIADNQLLVAVHASSVTTADWRLRASAFPGGMWLAGRLMTGLFRPRNRVLGMEFSGVVARTGSKVTRFATGDAVFGNAGSGAHADYLAIDEDGALAAKPPALSHAEAASLPFGAVTALVFLRDFARLKSGQRILIIGASGGVGVHAVQIARHMGAHVTGVTSTDNVKLVADLGADRVVDYRKEDLNEIGGNFDLVFDTAGIVRFARARRLLNADGLFLPLEFGIGDALTALRCAITRSRQRIGLHVSGDAQADVEAIADMAATGALNPVIDSRYPLSEIGRAHERVETRHKRGSVIIDVRPDDEAPAAA</sequence>
<dbReference type="EMBL" id="QFWV02000008">
    <property type="protein sequence ID" value="RKF06051.1"/>
    <property type="molecule type" value="Genomic_DNA"/>
</dbReference>
<dbReference type="InterPro" id="IPR020843">
    <property type="entry name" value="ER"/>
</dbReference>
<comment type="caution">
    <text evidence="2">The sequence shown here is derived from an EMBL/GenBank/DDBJ whole genome shotgun (WGS) entry which is preliminary data.</text>
</comment>
<evidence type="ECO:0000313" key="2">
    <source>
        <dbReference type="EMBL" id="RKF06051.1"/>
    </source>
</evidence>
<dbReference type="PANTHER" id="PTHR11695">
    <property type="entry name" value="ALCOHOL DEHYDROGENASE RELATED"/>
    <property type="match status" value="1"/>
</dbReference>
<dbReference type="RefSeq" id="WP_109768797.1">
    <property type="nucleotide sequence ID" value="NZ_QFWV02000008.1"/>
</dbReference>
<name>A0A3A8AK11_9HYPH</name>
<dbReference type="InterPro" id="IPR050700">
    <property type="entry name" value="YIM1/Zinc_Alcohol_DH_Fams"/>
</dbReference>
<evidence type="ECO:0000313" key="3">
    <source>
        <dbReference type="Proteomes" id="UP000246132"/>
    </source>
</evidence>
<dbReference type="InterPro" id="IPR011032">
    <property type="entry name" value="GroES-like_sf"/>
</dbReference>
<dbReference type="SUPFAM" id="SSF51735">
    <property type="entry name" value="NAD(P)-binding Rossmann-fold domains"/>
    <property type="match status" value="1"/>
</dbReference>
<organism evidence="2 3">
    <name type="scientific">Oceaniradius stylonematis</name>
    <dbReference type="NCBI Taxonomy" id="2184161"/>
    <lineage>
        <taxon>Bacteria</taxon>
        <taxon>Pseudomonadati</taxon>
        <taxon>Pseudomonadota</taxon>
        <taxon>Alphaproteobacteria</taxon>
        <taxon>Hyphomicrobiales</taxon>
        <taxon>Ahrensiaceae</taxon>
        <taxon>Oceaniradius</taxon>
    </lineage>
</organism>
<protein>
    <submittedName>
        <fullName evidence="2">NAD(P)-dependent alcohol dehydrogenase</fullName>
    </submittedName>
</protein>
<dbReference type="CDD" id="cd08267">
    <property type="entry name" value="MDR1"/>
    <property type="match status" value="1"/>
</dbReference>
<reference evidence="2 3" key="1">
    <citation type="journal article" date="2018" name="Int. J. Syst. Bacteriol.">
        <title>Oceaniradius stylonemae gen. nov., sp. nov., isolated from a red alga, Stylonema cornu-cervi.</title>
        <authorList>
            <person name="Jeong S."/>
        </authorList>
    </citation>
    <scope>NUCLEOTIDE SEQUENCE [LARGE SCALE GENOMIC DNA]</scope>
    <source>
        <strain evidence="2 3">StC1</strain>
    </source>
</reference>
<dbReference type="AlphaFoldDB" id="A0A3A8AK11"/>
<dbReference type="InterPro" id="IPR002364">
    <property type="entry name" value="Quin_OxRdtase/zeta-crystal_CS"/>
</dbReference>
<dbReference type="PROSITE" id="PS01162">
    <property type="entry name" value="QOR_ZETA_CRYSTAL"/>
    <property type="match status" value="1"/>
</dbReference>
<dbReference type="SMART" id="SM00829">
    <property type="entry name" value="PKS_ER"/>
    <property type="match status" value="1"/>
</dbReference>
<dbReference type="Gene3D" id="3.90.180.10">
    <property type="entry name" value="Medium-chain alcohol dehydrogenases, catalytic domain"/>
    <property type="match status" value="1"/>
</dbReference>
<evidence type="ECO:0000259" key="1">
    <source>
        <dbReference type="SMART" id="SM00829"/>
    </source>
</evidence>
<proteinExistence type="predicted"/>
<dbReference type="OrthoDB" id="9792321at2"/>
<dbReference type="Proteomes" id="UP000246132">
    <property type="component" value="Unassembled WGS sequence"/>
</dbReference>
<dbReference type="InterPro" id="IPR013154">
    <property type="entry name" value="ADH-like_N"/>
</dbReference>
<feature type="domain" description="Enoyl reductase (ER)" evidence="1">
    <location>
        <begin position="10"/>
        <end position="320"/>
    </location>
</feature>
<gene>
    <name evidence="2" type="ORF">DEM25_016015</name>
</gene>
<keyword evidence="3" id="KW-1185">Reference proteome</keyword>
<dbReference type="InterPro" id="IPR036291">
    <property type="entry name" value="NAD(P)-bd_dom_sf"/>
</dbReference>
<dbReference type="PANTHER" id="PTHR11695:SF648">
    <property type="entry name" value="ZINC-BINDING OXIDOREDUCTASE"/>
    <property type="match status" value="1"/>
</dbReference>
<dbReference type="Pfam" id="PF08240">
    <property type="entry name" value="ADH_N"/>
    <property type="match status" value="1"/>
</dbReference>
<dbReference type="GO" id="GO:0008270">
    <property type="term" value="F:zinc ion binding"/>
    <property type="evidence" value="ECO:0007669"/>
    <property type="project" value="InterPro"/>
</dbReference>
<dbReference type="Pfam" id="PF13602">
    <property type="entry name" value="ADH_zinc_N_2"/>
    <property type="match status" value="1"/>
</dbReference>
<dbReference type="Gene3D" id="3.40.50.720">
    <property type="entry name" value="NAD(P)-binding Rossmann-like Domain"/>
    <property type="match status" value="1"/>
</dbReference>
<dbReference type="GO" id="GO:0016491">
    <property type="term" value="F:oxidoreductase activity"/>
    <property type="evidence" value="ECO:0007669"/>
    <property type="project" value="InterPro"/>
</dbReference>
<accession>A0A3A8AK11</accession>
<dbReference type="SUPFAM" id="SSF50129">
    <property type="entry name" value="GroES-like"/>
    <property type="match status" value="1"/>
</dbReference>